<keyword evidence="2" id="KW-1185">Reference proteome</keyword>
<sequence length="128" mass="13521">MYTALLTALDAVLEEGVPRASLVRAGLTTAQADEWQRGFVLAEELVRDLHAPHLRPGTRLRSTRLRTRLVVVAASLGALARQAGLDGVGHPGFAQLRDALDAAYAWAGAAHDEALRRALSASASESAA</sequence>
<evidence type="ECO:0000313" key="2">
    <source>
        <dbReference type="Proteomes" id="UP000019151"/>
    </source>
</evidence>
<accession>W0RG55</accession>
<dbReference type="Proteomes" id="UP000019151">
    <property type="component" value="Chromosome"/>
</dbReference>
<protein>
    <submittedName>
        <fullName evidence="1">Uncharacterized protein</fullName>
    </submittedName>
</protein>
<gene>
    <name evidence="1" type="ORF">J421_1768</name>
</gene>
<evidence type="ECO:0000313" key="1">
    <source>
        <dbReference type="EMBL" id="AHG89305.1"/>
    </source>
</evidence>
<dbReference type="KEGG" id="gba:J421_1768"/>
<dbReference type="HOGENOM" id="CLU_1956444_0_0_0"/>
<proteinExistence type="predicted"/>
<organism evidence="1 2">
    <name type="scientific">Gemmatirosa kalamazoonensis</name>
    <dbReference type="NCBI Taxonomy" id="861299"/>
    <lineage>
        <taxon>Bacteria</taxon>
        <taxon>Pseudomonadati</taxon>
        <taxon>Gemmatimonadota</taxon>
        <taxon>Gemmatimonadia</taxon>
        <taxon>Gemmatimonadales</taxon>
        <taxon>Gemmatimonadaceae</taxon>
        <taxon>Gemmatirosa</taxon>
    </lineage>
</organism>
<dbReference type="AlphaFoldDB" id="W0RG55"/>
<dbReference type="EMBL" id="CP007128">
    <property type="protein sequence ID" value="AHG89305.1"/>
    <property type="molecule type" value="Genomic_DNA"/>
</dbReference>
<name>W0RG55_9BACT</name>
<dbReference type="InParanoid" id="W0RG55"/>
<reference evidence="1 2" key="1">
    <citation type="journal article" date="2014" name="Genome Announc.">
        <title>Genome Sequence and Methylome of Soil Bacterium Gemmatirosa kalamazoonensis KBS708T, a Member of the Rarely Cultivated Gemmatimonadetes Phylum.</title>
        <authorList>
            <person name="Debruyn J.M."/>
            <person name="Radosevich M."/>
            <person name="Wommack K.E."/>
            <person name="Polson S.W."/>
            <person name="Hauser L.J."/>
            <person name="Fawaz M.N."/>
            <person name="Korlach J."/>
            <person name="Tsai Y.C."/>
        </authorList>
    </citation>
    <scope>NUCLEOTIDE SEQUENCE [LARGE SCALE GENOMIC DNA]</scope>
    <source>
        <strain evidence="1 2">KBS708</strain>
    </source>
</reference>